<dbReference type="InterPro" id="IPR029000">
    <property type="entry name" value="Cyclophilin-like_dom_sf"/>
</dbReference>
<dbReference type="SUPFAM" id="SSF50891">
    <property type="entry name" value="Cyclophilin-like"/>
    <property type="match status" value="1"/>
</dbReference>
<feature type="domain" description="Cyclophilin-like" evidence="1">
    <location>
        <begin position="3"/>
        <end position="111"/>
    </location>
</feature>
<organism evidence="2">
    <name type="scientific">Prevotella sp. GTC17253</name>
    <dbReference type="NCBI Taxonomy" id="3236793"/>
    <lineage>
        <taxon>Bacteria</taxon>
        <taxon>Pseudomonadati</taxon>
        <taxon>Bacteroidota</taxon>
        <taxon>Bacteroidia</taxon>
        <taxon>Bacteroidales</taxon>
        <taxon>Prevotellaceae</taxon>
        <taxon>Prevotella</taxon>
    </lineage>
</organism>
<dbReference type="Pfam" id="PF18050">
    <property type="entry name" value="Cyclophil_like2"/>
    <property type="match status" value="1"/>
</dbReference>
<evidence type="ECO:0000259" key="1">
    <source>
        <dbReference type="Pfam" id="PF18050"/>
    </source>
</evidence>
<accession>A0AB33IL97</accession>
<proteinExistence type="predicted"/>
<sequence length="111" mass="12548">MYIIINQRRYPVQLEQNATAQAFVSLLPLVLDMEELNGNEKYVYLGEHLPSEPQCPGMINAGDIMLFGSNCVVVFYESFRTHYAYSRIGRVLSTEGLRLALGKSNVKVAFE</sequence>
<dbReference type="EMBL" id="AP035785">
    <property type="protein sequence ID" value="BFO70108.1"/>
    <property type="molecule type" value="Genomic_DNA"/>
</dbReference>
<gene>
    <name evidence="2" type="ORF">GTC17253_00740</name>
</gene>
<dbReference type="AlphaFoldDB" id="A0AB33IL97"/>
<evidence type="ECO:0000313" key="2">
    <source>
        <dbReference type="EMBL" id="BFO70108.1"/>
    </source>
</evidence>
<name>A0AB33IL97_9BACT</name>
<protein>
    <submittedName>
        <fullName evidence="2">Cyclophilin-like fold protein</fullName>
    </submittedName>
</protein>
<dbReference type="Gene3D" id="2.40.100.20">
    <property type="match status" value="1"/>
</dbReference>
<reference evidence="2" key="1">
    <citation type="submission" date="2024-07" db="EMBL/GenBank/DDBJ databases">
        <title>Complete genome sequence of Prevotella sp. YM-2024 GTC17253.</title>
        <authorList>
            <person name="Hayashi M."/>
            <person name="Muto Y."/>
            <person name="Tanaka K."/>
            <person name="Niwa H."/>
        </authorList>
    </citation>
    <scope>NUCLEOTIDE SEQUENCE</scope>
    <source>
        <strain evidence="2">GTC17253</strain>
    </source>
</reference>
<dbReference type="InterPro" id="IPR041183">
    <property type="entry name" value="Cyclophilin-like"/>
</dbReference>